<evidence type="ECO:0000313" key="3">
    <source>
        <dbReference type="Proteomes" id="UP001519460"/>
    </source>
</evidence>
<reference evidence="2 3" key="1">
    <citation type="journal article" date="2023" name="Sci. Data">
        <title>Genome assembly of the Korean intertidal mud-creeper Batillaria attramentaria.</title>
        <authorList>
            <person name="Patra A.K."/>
            <person name="Ho P.T."/>
            <person name="Jun S."/>
            <person name="Lee S.J."/>
            <person name="Kim Y."/>
            <person name="Won Y.J."/>
        </authorList>
    </citation>
    <scope>NUCLEOTIDE SEQUENCE [LARGE SCALE GENOMIC DNA]</scope>
    <source>
        <strain evidence="2">Wonlab-2016</strain>
    </source>
</reference>
<dbReference type="EMBL" id="JACVVK020000060">
    <property type="protein sequence ID" value="KAK7497250.1"/>
    <property type="molecule type" value="Genomic_DNA"/>
</dbReference>
<evidence type="ECO:0000256" key="1">
    <source>
        <dbReference type="SAM" id="MobiDB-lite"/>
    </source>
</evidence>
<accession>A0ABD0LCZ4</accession>
<sequence>MERARLDKQLRVFDRECARNEFQIERQKRTIVTKFQSVALTTGHSEKALPPSGPQDSVYESSKHGQSRLSEKRLMEWKV</sequence>
<comment type="caution">
    <text evidence="2">The sequence shown here is derived from an EMBL/GenBank/DDBJ whole genome shotgun (WGS) entry which is preliminary data.</text>
</comment>
<organism evidence="2 3">
    <name type="scientific">Batillaria attramentaria</name>
    <dbReference type="NCBI Taxonomy" id="370345"/>
    <lineage>
        <taxon>Eukaryota</taxon>
        <taxon>Metazoa</taxon>
        <taxon>Spiralia</taxon>
        <taxon>Lophotrochozoa</taxon>
        <taxon>Mollusca</taxon>
        <taxon>Gastropoda</taxon>
        <taxon>Caenogastropoda</taxon>
        <taxon>Sorbeoconcha</taxon>
        <taxon>Cerithioidea</taxon>
        <taxon>Batillariidae</taxon>
        <taxon>Batillaria</taxon>
    </lineage>
</organism>
<dbReference type="Proteomes" id="UP001519460">
    <property type="component" value="Unassembled WGS sequence"/>
</dbReference>
<proteinExistence type="predicted"/>
<protein>
    <submittedName>
        <fullName evidence="2">Uncharacterized protein</fullName>
    </submittedName>
</protein>
<feature type="compositionally biased region" description="Basic and acidic residues" evidence="1">
    <location>
        <begin position="69"/>
        <end position="79"/>
    </location>
</feature>
<evidence type="ECO:0000313" key="2">
    <source>
        <dbReference type="EMBL" id="KAK7497250.1"/>
    </source>
</evidence>
<dbReference type="AlphaFoldDB" id="A0ABD0LCZ4"/>
<keyword evidence="3" id="KW-1185">Reference proteome</keyword>
<feature type="region of interest" description="Disordered" evidence="1">
    <location>
        <begin position="42"/>
        <end position="79"/>
    </location>
</feature>
<gene>
    <name evidence="2" type="ORF">BaRGS_00011544</name>
</gene>
<name>A0ABD0LCZ4_9CAEN</name>